<sequence length="258" mass="28183">MFSGGYLTLAGESLRVKFCSLHARGGSSGEAILLIAEHLRSMQDRRGQPVGLHEDADLSRFYHGEEGFSEIVGGLVMVGTFGNMTALFNTVFPVDPDCPRYTQEQLVCLARVLLDSVERIAVDSENGLGNNTTTTTAVVERTLASEPVVARVVHTMLTEAAVEKADEIVQLDPSDDRMAIIRKASELCDTLDAYMTVKKQAVSTSSMQLDSMLDTTACLDNDYKLAEALALSQAVANDEEAQFERDMQRAMAESMREC</sequence>
<evidence type="ECO:0000313" key="1">
    <source>
        <dbReference type="EMBL" id="CAD8643034.1"/>
    </source>
</evidence>
<reference evidence="1" key="1">
    <citation type="submission" date="2021-01" db="EMBL/GenBank/DDBJ databases">
        <authorList>
            <person name="Corre E."/>
            <person name="Pelletier E."/>
            <person name="Niang G."/>
            <person name="Scheremetjew M."/>
            <person name="Finn R."/>
            <person name="Kale V."/>
            <person name="Holt S."/>
            <person name="Cochrane G."/>
            <person name="Meng A."/>
            <person name="Brown T."/>
            <person name="Cohen L."/>
        </authorList>
    </citation>
    <scope>NUCLEOTIDE SEQUENCE</scope>
    <source>
        <strain evidence="1">CCAP979/52</strain>
    </source>
</reference>
<gene>
    <name evidence="1" type="ORF">CCUR1050_LOCUS20718</name>
</gene>
<organism evidence="1">
    <name type="scientific">Cryptomonas curvata</name>
    <dbReference type="NCBI Taxonomy" id="233186"/>
    <lineage>
        <taxon>Eukaryota</taxon>
        <taxon>Cryptophyceae</taxon>
        <taxon>Cryptomonadales</taxon>
        <taxon>Cryptomonadaceae</taxon>
        <taxon>Cryptomonas</taxon>
    </lineage>
</organism>
<dbReference type="AlphaFoldDB" id="A0A7S0MJ14"/>
<protein>
    <submittedName>
        <fullName evidence="1">Uncharacterized protein</fullName>
    </submittedName>
</protein>
<accession>A0A7S0MJ14</accession>
<proteinExistence type="predicted"/>
<dbReference type="EMBL" id="HBEZ01037683">
    <property type="protein sequence ID" value="CAD8643034.1"/>
    <property type="molecule type" value="Transcribed_RNA"/>
</dbReference>
<name>A0A7S0MJ14_9CRYP</name>